<reference evidence="2" key="1">
    <citation type="journal article" date="2012" name="PLoS ONE">
        <title>Gene sets for utilization of primary and secondary nutrition supplies in the distal gut of endangered iberian lynx.</title>
        <authorList>
            <person name="Alcaide M."/>
            <person name="Messina E."/>
            <person name="Richter M."/>
            <person name="Bargiela R."/>
            <person name="Peplies J."/>
            <person name="Huws S.A."/>
            <person name="Newbold C.J."/>
            <person name="Golyshin P.N."/>
            <person name="Simon M.A."/>
            <person name="Lopez G."/>
            <person name="Yakimov M.M."/>
            <person name="Ferrer M."/>
        </authorList>
    </citation>
    <scope>NUCLEOTIDE SEQUENCE</scope>
</reference>
<dbReference type="AlphaFoldDB" id="J9GUF6"/>
<feature type="region of interest" description="Disordered" evidence="1">
    <location>
        <begin position="29"/>
        <end position="52"/>
    </location>
</feature>
<accession>J9GUF6</accession>
<sequence length="52" mass="5598">MPSAPSRCPESGHRARPPCAPLRCAYPSHRSAAPPPPCRRRLDPRTAAQGLP</sequence>
<evidence type="ECO:0000313" key="2">
    <source>
        <dbReference type="EMBL" id="EJX04050.1"/>
    </source>
</evidence>
<dbReference type="EMBL" id="AMCI01001935">
    <property type="protein sequence ID" value="EJX04050.1"/>
    <property type="molecule type" value="Genomic_DNA"/>
</dbReference>
<comment type="caution">
    <text evidence="2">The sequence shown here is derived from an EMBL/GenBank/DDBJ whole genome shotgun (WGS) entry which is preliminary data.</text>
</comment>
<gene>
    <name evidence="2" type="ORF">EVA_07841</name>
</gene>
<proteinExistence type="predicted"/>
<evidence type="ECO:0000256" key="1">
    <source>
        <dbReference type="SAM" id="MobiDB-lite"/>
    </source>
</evidence>
<protein>
    <submittedName>
        <fullName evidence="2">Uncharacterized protein</fullName>
    </submittedName>
</protein>
<name>J9GUF6_9ZZZZ</name>
<organism evidence="2">
    <name type="scientific">gut metagenome</name>
    <dbReference type="NCBI Taxonomy" id="749906"/>
    <lineage>
        <taxon>unclassified sequences</taxon>
        <taxon>metagenomes</taxon>
        <taxon>organismal metagenomes</taxon>
    </lineage>
</organism>